<protein>
    <submittedName>
        <fullName evidence="1">Uncharacterized protein</fullName>
    </submittedName>
</protein>
<comment type="caution">
    <text evidence="1">The sequence shown here is derived from an EMBL/GenBank/DDBJ whole genome shotgun (WGS) entry which is preliminary data.</text>
</comment>
<organism evidence="1 2">
    <name type="scientific">Choristoneura fumiferana</name>
    <name type="common">Spruce budworm moth</name>
    <name type="synonym">Archips fumiferana</name>
    <dbReference type="NCBI Taxonomy" id="7141"/>
    <lineage>
        <taxon>Eukaryota</taxon>
        <taxon>Metazoa</taxon>
        <taxon>Ecdysozoa</taxon>
        <taxon>Arthropoda</taxon>
        <taxon>Hexapoda</taxon>
        <taxon>Insecta</taxon>
        <taxon>Pterygota</taxon>
        <taxon>Neoptera</taxon>
        <taxon>Endopterygota</taxon>
        <taxon>Lepidoptera</taxon>
        <taxon>Glossata</taxon>
        <taxon>Ditrysia</taxon>
        <taxon>Tortricoidea</taxon>
        <taxon>Tortricidae</taxon>
        <taxon>Tortricinae</taxon>
        <taxon>Choristoneura</taxon>
    </lineage>
</organism>
<name>A0ACC0KU75_CHOFU</name>
<dbReference type="EMBL" id="CM046123">
    <property type="protein sequence ID" value="KAI8439830.1"/>
    <property type="molecule type" value="Genomic_DNA"/>
</dbReference>
<evidence type="ECO:0000313" key="1">
    <source>
        <dbReference type="EMBL" id="KAI8439830.1"/>
    </source>
</evidence>
<proteinExistence type="predicted"/>
<evidence type="ECO:0000313" key="2">
    <source>
        <dbReference type="Proteomes" id="UP001064048"/>
    </source>
</evidence>
<sequence length="112" mass="12543">MSQRRSTRAGAPAAPIEEEEDDSSLEEAVNECTRYILCREASKLPIKRADIAKHLATVCQTPSGVVSRVILRTDKLLEKMTCGIFCQKLDCWMQMISPGRRISSPHSQDSYT</sequence>
<accession>A0ACC0KU75</accession>
<gene>
    <name evidence="1" type="ORF">MSG28_013497</name>
</gene>
<dbReference type="Proteomes" id="UP001064048">
    <property type="component" value="Chromosome 23"/>
</dbReference>
<reference evidence="1 2" key="1">
    <citation type="journal article" date="2022" name="Genome Biol. Evol.">
        <title>The Spruce Budworm Genome: Reconstructing the Evolutionary History of Antifreeze Proteins.</title>
        <authorList>
            <person name="Beliveau C."/>
            <person name="Gagne P."/>
            <person name="Picq S."/>
            <person name="Vernygora O."/>
            <person name="Keeling C.I."/>
            <person name="Pinkney K."/>
            <person name="Doucet D."/>
            <person name="Wen F."/>
            <person name="Johnston J.S."/>
            <person name="Maaroufi H."/>
            <person name="Boyle B."/>
            <person name="Laroche J."/>
            <person name="Dewar K."/>
            <person name="Juretic N."/>
            <person name="Blackburn G."/>
            <person name="Nisole A."/>
            <person name="Brunet B."/>
            <person name="Brandao M."/>
            <person name="Lumley L."/>
            <person name="Duan J."/>
            <person name="Quan G."/>
            <person name="Lucarotti C.J."/>
            <person name="Roe A.D."/>
            <person name="Sperling F.A.H."/>
            <person name="Levesque R.C."/>
            <person name="Cusson M."/>
        </authorList>
    </citation>
    <scope>NUCLEOTIDE SEQUENCE [LARGE SCALE GENOMIC DNA]</scope>
    <source>
        <strain evidence="1">Glfc:IPQL:Cfum</strain>
    </source>
</reference>
<keyword evidence="2" id="KW-1185">Reference proteome</keyword>